<organism evidence="2">
    <name type="scientific">Lacrimispora sp. BS-2</name>
    <dbReference type="NCBI Taxonomy" id="3151850"/>
    <lineage>
        <taxon>Bacteria</taxon>
        <taxon>Bacillati</taxon>
        <taxon>Bacillota</taxon>
        <taxon>Clostridia</taxon>
        <taxon>Lachnospirales</taxon>
        <taxon>Lachnospiraceae</taxon>
        <taxon>Lacrimispora</taxon>
    </lineage>
</organism>
<evidence type="ECO:0008006" key="3">
    <source>
        <dbReference type="Google" id="ProtNLM"/>
    </source>
</evidence>
<dbReference type="AlphaFoldDB" id="A0AAU7PJJ0"/>
<feature type="transmembrane region" description="Helical" evidence="1">
    <location>
        <begin position="90"/>
        <end position="122"/>
    </location>
</feature>
<name>A0AAU7PJJ0_9FIRM</name>
<sequence length="162" mass="17681">MKNKWNVMIEGKEHEIMFKSGAFRGKKIVDGVSTPVKSKSIFIRVFDEPIELEGKTLHLTSIGAKVDLAVDDVYLNSKKPYVPLNEIPRWAYISTAAIILIGWFLSGLFGLLVGTMGGVFVIKRSISPNVKNPMPSCLGISVLCVVIQALLLFMSLAAASAL</sequence>
<dbReference type="RefSeq" id="WP_349943890.1">
    <property type="nucleotide sequence ID" value="NZ_CP157940.1"/>
</dbReference>
<evidence type="ECO:0000256" key="1">
    <source>
        <dbReference type="SAM" id="Phobius"/>
    </source>
</evidence>
<keyword evidence="1" id="KW-0812">Transmembrane</keyword>
<accession>A0AAU7PJJ0</accession>
<proteinExistence type="predicted"/>
<dbReference type="EMBL" id="CP157940">
    <property type="protein sequence ID" value="XBS52410.1"/>
    <property type="molecule type" value="Genomic_DNA"/>
</dbReference>
<evidence type="ECO:0000313" key="2">
    <source>
        <dbReference type="EMBL" id="XBS52410.1"/>
    </source>
</evidence>
<reference evidence="2" key="1">
    <citation type="submission" date="2024-06" db="EMBL/GenBank/DDBJ databases">
        <title>Lacrimispora cavernae sp. nov., a novel anaerobe isolated from bat guano pile inside a cave.</title>
        <authorList>
            <person name="Miller S.L."/>
            <person name="Lu N."/>
            <person name="King J."/>
            <person name="Sankaranarayanan K."/>
            <person name="Lawson P.A."/>
        </authorList>
    </citation>
    <scope>NUCLEOTIDE SEQUENCE</scope>
    <source>
        <strain evidence="2">BS-2</strain>
    </source>
</reference>
<keyword evidence="1" id="KW-0472">Membrane</keyword>
<protein>
    <recommendedName>
        <fullName evidence="3">DUF4190 domain-containing protein</fullName>
    </recommendedName>
</protein>
<keyword evidence="1" id="KW-1133">Transmembrane helix</keyword>
<feature type="transmembrane region" description="Helical" evidence="1">
    <location>
        <begin position="134"/>
        <end position="159"/>
    </location>
</feature>
<gene>
    <name evidence="2" type="ORF">ABFV83_11210</name>
</gene>